<dbReference type="GO" id="GO:0005797">
    <property type="term" value="C:Golgi medial cisterna"/>
    <property type="evidence" value="ECO:0007669"/>
    <property type="project" value="TreeGrafter"/>
</dbReference>
<protein>
    <submittedName>
        <fullName evidence="2">High-temperature-induced dauer-formation protein-domain-containing protein</fullName>
    </submittedName>
</protein>
<dbReference type="PANTHER" id="PTHR21575:SF12">
    <property type="entry name" value="PROTEIN HID1"/>
    <property type="match status" value="1"/>
</dbReference>
<dbReference type="PANTHER" id="PTHR21575">
    <property type="entry name" value="PROTEIN HID1"/>
    <property type="match status" value="1"/>
</dbReference>
<sequence>MLRLTGEWRATRSPSSAKENLFQFYLARLHRPQDLQYLSDELYRIISQPIKARNSYLPNSSQPVAFQLEAILLLWHLYLNNESFSVEAKFAKALNRVFVDETNLPAVARIPSFSGTFADYLIISINTLITSTRNTLASLYEPLLSILCNLSPYFMNVSIAAAHKLVQLFTIFASPAMLLTDRHHPRRLILIADALDRIVQYGFRDNPHVIYSIVRANDKIRLLKDFTLARVCQNSTTITATQRATRRPEQEQQQQQQQQEEGQEQEERPREMEETNVSSSSSTANASRPQLSEKALGKLPIGVSPVNTPTTPTTPTMIYMSGGRGSGNDGTPAFVPTEAWVSSWLPKVKLDQLLHMLDVVVPRVEALCSSGHLTSDHEILVLLRSDDLFKAVHPGQAANDEHEADANVEAKKAHLRRRPFQWNDRVAYWCRSLLWGHVYTMYRAPLGLWQGTAIQLFQVKSSNAGNTANAPAAPAAAAANTEQTNGASNA</sequence>
<dbReference type="Proteomes" id="UP000278143">
    <property type="component" value="Unassembled WGS sequence"/>
</dbReference>
<feature type="region of interest" description="Disordered" evidence="1">
    <location>
        <begin position="467"/>
        <end position="490"/>
    </location>
</feature>
<keyword evidence="3" id="KW-1185">Reference proteome</keyword>
<proteinExistence type="predicted"/>
<evidence type="ECO:0000313" key="3">
    <source>
        <dbReference type="Proteomes" id="UP000278143"/>
    </source>
</evidence>
<accession>A0A4P9YYS9</accession>
<organism evidence="2 3">
    <name type="scientific">Syncephalis pseudoplumigaleata</name>
    <dbReference type="NCBI Taxonomy" id="1712513"/>
    <lineage>
        <taxon>Eukaryota</taxon>
        <taxon>Fungi</taxon>
        <taxon>Fungi incertae sedis</taxon>
        <taxon>Zoopagomycota</taxon>
        <taxon>Zoopagomycotina</taxon>
        <taxon>Zoopagomycetes</taxon>
        <taxon>Zoopagales</taxon>
        <taxon>Piptocephalidaceae</taxon>
        <taxon>Syncephalis</taxon>
    </lineage>
</organism>
<feature type="region of interest" description="Disordered" evidence="1">
    <location>
        <begin position="239"/>
        <end position="290"/>
    </location>
</feature>
<dbReference type="Pfam" id="PF12722">
    <property type="entry name" value="Hid1"/>
    <property type="match status" value="1"/>
</dbReference>
<dbReference type="EMBL" id="KZ990405">
    <property type="protein sequence ID" value="RKP24170.1"/>
    <property type="molecule type" value="Genomic_DNA"/>
</dbReference>
<gene>
    <name evidence="2" type="ORF">SYNPS1DRAFT_30064</name>
</gene>
<dbReference type="OrthoDB" id="432953at2759"/>
<evidence type="ECO:0000256" key="1">
    <source>
        <dbReference type="SAM" id="MobiDB-lite"/>
    </source>
</evidence>
<dbReference type="InterPro" id="IPR026705">
    <property type="entry name" value="Hid-1/Ecm30"/>
</dbReference>
<evidence type="ECO:0000313" key="2">
    <source>
        <dbReference type="EMBL" id="RKP24170.1"/>
    </source>
</evidence>
<name>A0A4P9YYS9_9FUNG</name>
<feature type="compositionally biased region" description="Low complexity" evidence="1">
    <location>
        <begin position="275"/>
        <end position="287"/>
    </location>
</feature>
<feature type="region of interest" description="Disordered" evidence="1">
    <location>
        <begin position="295"/>
        <end position="314"/>
    </location>
</feature>
<dbReference type="AlphaFoldDB" id="A0A4P9YYS9"/>
<dbReference type="GO" id="GO:0016020">
    <property type="term" value="C:membrane"/>
    <property type="evidence" value="ECO:0007669"/>
    <property type="project" value="TreeGrafter"/>
</dbReference>
<reference evidence="3" key="1">
    <citation type="journal article" date="2018" name="Nat. Microbiol.">
        <title>Leveraging single-cell genomics to expand the fungal tree of life.</title>
        <authorList>
            <person name="Ahrendt S.R."/>
            <person name="Quandt C.A."/>
            <person name="Ciobanu D."/>
            <person name="Clum A."/>
            <person name="Salamov A."/>
            <person name="Andreopoulos B."/>
            <person name="Cheng J.F."/>
            <person name="Woyke T."/>
            <person name="Pelin A."/>
            <person name="Henrissat B."/>
            <person name="Reynolds N.K."/>
            <person name="Benny G.L."/>
            <person name="Smith M.E."/>
            <person name="James T.Y."/>
            <person name="Grigoriev I.V."/>
        </authorList>
    </citation>
    <scope>NUCLEOTIDE SEQUENCE [LARGE SCALE GENOMIC DNA]</scope>
    <source>
        <strain evidence="3">Benny S71-1</strain>
    </source>
</reference>
<dbReference type="GO" id="GO:0000138">
    <property type="term" value="C:Golgi trans cisterna"/>
    <property type="evidence" value="ECO:0007669"/>
    <property type="project" value="TreeGrafter"/>
</dbReference>
<feature type="compositionally biased region" description="Low complexity" evidence="1">
    <location>
        <begin position="251"/>
        <end position="260"/>
    </location>
</feature>